<keyword evidence="1" id="KW-0863">Zinc-finger</keyword>
<evidence type="ECO:0000256" key="2">
    <source>
        <dbReference type="SAM" id="MobiDB-lite"/>
    </source>
</evidence>
<dbReference type="Proteomes" id="UP000076449">
    <property type="component" value="Chromosome II"/>
</dbReference>
<protein>
    <submittedName>
        <fullName evidence="4">Zinc finger protein</fullName>
    </submittedName>
</protein>
<dbReference type="PROSITE" id="PS50157">
    <property type="entry name" value="ZINC_FINGER_C2H2_2"/>
    <property type="match status" value="1"/>
</dbReference>
<dbReference type="Gene3D" id="3.30.160.60">
    <property type="entry name" value="Classic Zinc Finger"/>
    <property type="match status" value="1"/>
</dbReference>
<gene>
    <name evidence="4" type="ORF">EN45_056680</name>
</gene>
<dbReference type="GO" id="GO:0008270">
    <property type="term" value="F:zinc ion binding"/>
    <property type="evidence" value="ECO:0007669"/>
    <property type="project" value="UniProtKB-KW"/>
</dbReference>
<organism evidence="4">
    <name type="scientific">Penicillium chrysogenum</name>
    <name type="common">Penicillium notatum</name>
    <dbReference type="NCBI Taxonomy" id="5076"/>
    <lineage>
        <taxon>Eukaryota</taxon>
        <taxon>Fungi</taxon>
        <taxon>Dikarya</taxon>
        <taxon>Ascomycota</taxon>
        <taxon>Pezizomycotina</taxon>
        <taxon>Eurotiomycetes</taxon>
        <taxon>Eurotiomycetidae</taxon>
        <taxon>Eurotiales</taxon>
        <taxon>Aspergillaceae</taxon>
        <taxon>Penicillium</taxon>
        <taxon>Penicillium chrysogenum species complex</taxon>
    </lineage>
</organism>
<feature type="domain" description="C2H2-type" evidence="3">
    <location>
        <begin position="231"/>
        <end position="258"/>
    </location>
</feature>
<dbReference type="SUPFAM" id="SSF57667">
    <property type="entry name" value="beta-beta-alpha zinc fingers"/>
    <property type="match status" value="1"/>
</dbReference>
<evidence type="ECO:0000256" key="1">
    <source>
        <dbReference type="PROSITE-ProRule" id="PRU00042"/>
    </source>
</evidence>
<proteinExistence type="predicted"/>
<dbReference type="InterPro" id="IPR036236">
    <property type="entry name" value="Znf_C2H2_sf"/>
</dbReference>
<keyword evidence="1" id="KW-0479">Metal-binding</keyword>
<dbReference type="EMBL" id="CM002799">
    <property type="protein sequence ID" value="KZN87112.1"/>
    <property type="molecule type" value="Genomic_DNA"/>
</dbReference>
<accession>A0A161XWP9</accession>
<name>A0A161XWP9_PENCH</name>
<dbReference type="PhylomeDB" id="A0A161XWP9"/>
<dbReference type="InterPro" id="IPR013087">
    <property type="entry name" value="Znf_C2H2_type"/>
</dbReference>
<evidence type="ECO:0000313" key="4">
    <source>
        <dbReference type="EMBL" id="KZN87112.1"/>
    </source>
</evidence>
<keyword evidence="1" id="KW-0862">Zinc</keyword>
<reference evidence="4" key="1">
    <citation type="journal article" date="2014" name="Genome Announc.">
        <title>Complete sequencing and chromosome-scale genome assembly of the industrial progenitor strain P2niaD18 from the penicillin producer Penicillium chrysogenum.</title>
        <authorList>
            <person name="Specht T."/>
            <person name="Dahlmann T.A."/>
            <person name="Zadra I."/>
            <person name="Kurnsteiner H."/>
            <person name="Kuck U."/>
        </authorList>
    </citation>
    <scope>NUCLEOTIDE SEQUENCE [LARGE SCALE GENOMIC DNA]</scope>
    <source>
        <strain evidence="4">P2niaD18</strain>
    </source>
</reference>
<sequence length="296" mass="32719">MDLAFFISHSTPAVKPVYVLLESSYYNHSPQPHLPLPLPVKEEPKFSLPSISTLFGDADGAQHAAKRRRLSPSHHDRDIQIQPYKLPPPPPLRPGPGNDHSKSHSPSEPNTKPDAHPHRFSISSTRSIHPPHSTAAPYTPPALSVTSHPSPVDVLQPTKYYTCPPATVSFQPAMTVTAPQMPQPPVQVQTQQQPRSQSSSALISPGTLAWQHHRYFPPSNSNLCQKKHDRYICRTCRKAFSCPFELRAHFHSRTREKSVRCTHAGCGKSSSVRSNMSRHGRGCCSSRPTAATVLVV</sequence>
<feature type="region of interest" description="Disordered" evidence="2">
    <location>
        <begin position="59"/>
        <end position="150"/>
    </location>
</feature>
<dbReference type="AlphaFoldDB" id="A0A161XWP9"/>
<evidence type="ECO:0000259" key="3">
    <source>
        <dbReference type="PROSITE" id="PS50157"/>
    </source>
</evidence>
<feature type="compositionally biased region" description="Pro residues" evidence="2">
    <location>
        <begin position="85"/>
        <end position="94"/>
    </location>
</feature>